<dbReference type="EMBL" id="KQ086319">
    <property type="protein sequence ID" value="KLO05369.1"/>
    <property type="molecule type" value="Genomic_DNA"/>
</dbReference>
<dbReference type="InParanoid" id="A0A0H2R0W8"/>
<gene>
    <name evidence="1" type="ORF">SCHPADRAFT_729434</name>
</gene>
<proteinExistence type="predicted"/>
<dbReference type="Proteomes" id="UP000053477">
    <property type="component" value="Unassembled WGS sequence"/>
</dbReference>
<accession>A0A0H2R0W8</accession>
<reference evidence="1 2" key="1">
    <citation type="submission" date="2015-04" db="EMBL/GenBank/DDBJ databases">
        <title>Complete genome sequence of Schizopora paradoxa KUC8140, a cosmopolitan wood degrader in East Asia.</title>
        <authorList>
            <consortium name="DOE Joint Genome Institute"/>
            <person name="Min B."/>
            <person name="Park H."/>
            <person name="Jang Y."/>
            <person name="Kim J.-J."/>
            <person name="Kim K.H."/>
            <person name="Pangilinan J."/>
            <person name="Lipzen A."/>
            <person name="Riley R."/>
            <person name="Grigoriev I.V."/>
            <person name="Spatafora J.W."/>
            <person name="Choi I.-G."/>
        </authorList>
    </citation>
    <scope>NUCLEOTIDE SEQUENCE [LARGE SCALE GENOMIC DNA]</scope>
    <source>
        <strain evidence="1 2">KUC8140</strain>
    </source>
</reference>
<organism evidence="1 2">
    <name type="scientific">Schizopora paradoxa</name>
    <dbReference type="NCBI Taxonomy" id="27342"/>
    <lineage>
        <taxon>Eukaryota</taxon>
        <taxon>Fungi</taxon>
        <taxon>Dikarya</taxon>
        <taxon>Basidiomycota</taxon>
        <taxon>Agaricomycotina</taxon>
        <taxon>Agaricomycetes</taxon>
        <taxon>Hymenochaetales</taxon>
        <taxon>Schizoporaceae</taxon>
        <taxon>Schizopora</taxon>
    </lineage>
</organism>
<dbReference type="AlphaFoldDB" id="A0A0H2R0W8"/>
<evidence type="ECO:0000313" key="2">
    <source>
        <dbReference type="Proteomes" id="UP000053477"/>
    </source>
</evidence>
<protein>
    <submittedName>
        <fullName evidence="1">Uncharacterized protein</fullName>
    </submittedName>
</protein>
<evidence type="ECO:0000313" key="1">
    <source>
        <dbReference type="EMBL" id="KLO05369.1"/>
    </source>
</evidence>
<name>A0A0H2R0W8_9AGAM</name>
<keyword evidence="2" id="KW-1185">Reference proteome</keyword>
<sequence>MENLTKDRSDSVNDELSCWTLRRTAVLLGSAKREWMYRWDENFIGSLLEPPPVDNELLSPHRILILLISLLSYFSSSSSANLQTNATSSVSDDVDAGVTGALWLMGYPGVLGHCT</sequence>